<reference evidence="11 12" key="1">
    <citation type="journal article" date="2020" name="ISME J.">
        <title>Uncovering the hidden diversity of litter-decomposition mechanisms in mushroom-forming fungi.</title>
        <authorList>
            <person name="Floudas D."/>
            <person name="Bentzer J."/>
            <person name="Ahren D."/>
            <person name="Johansson T."/>
            <person name="Persson P."/>
            <person name="Tunlid A."/>
        </authorList>
    </citation>
    <scope>NUCLEOTIDE SEQUENCE [LARGE SCALE GENOMIC DNA]</scope>
    <source>
        <strain evidence="11 12">CBS 146.42</strain>
    </source>
</reference>
<dbReference type="SMART" id="SM00545">
    <property type="entry name" value="JmjN"/>
    <property type="match status" value="1"/>
</dbReference>
<dbReference type="InterPro" id="IPR034732">
    <property type="entry name" value="EPHD"/>
</dbReference>
<feature type="compositionally biased region" description="Polar residues" evidence="7">
    <location>
        <begin position="1045"/>
        <end position="1084"/>
    </location>
</feature>
<evidence type="ECO:0000256" key="6">
    <source>
        <dbReference type="ARBA" id="ARBA00049349"/>
    </source>
</evidence>
<evidence type="ECO:0000259" key="9">
    <source>
        <dbReference type="PROSITE" id="PS51184"/>
    </source>
</evidence>
<dbReference type="EC" id="1.14.11.66" evidence="2"/>
<feature type="domain" description="PHD-type" evidence="10">
    <location>
        <begin position="634"/>
        <end position="777"/>
    </location>
</feature>
<dbReference type="PROSITE" id="PS51183">
    <property type="entry name" value="JMJN"/>
    <property type="match status" value="1"/>
</dbReference>
<dbReference type="Pfam" id="PF02373">
    <property type="entry name" value="JmjC"/>
    <property type="match status" value="1"/>
</dbReference>
<evidence type="ECO:0000256" key="1">
    <source>
        <dbReference type="ARBA" id="ARBA00009711"/>
    </source>
</evidence>
<dbReference type="AlphaFoldDB" id="A0A8H5CW91"/>
<dbReference type="Pfam" id="PF13771">
    <property type="entry name" value="zf-HC5HC2H"/>
    <property type="match status" value="1"/>
</dbReference>
<evidence type="ECO:0000259" key="10">
    <source>
        <dbReference type="PROSITE" id="PS51805"/>
    </source>
</evidence>
<feature type="region of interest" description="Disordered" evidence="7">
    <location>
        <begin position="928"/>
        <end position="949"/>
    </location>
</feature>
<comment type="caution">
    <text evidence="11">The sequence shown here is derived from an EMBL/GenBank/DDBJ whole genome shotgun (WGS) entry which is preliminary data.</text>
</comment>
<feature type="compositionally biased region" description="Polar residues" evidence="7">
    <location>
        <begin position="226"/>
        <end position="241"/>
    </location>
</feature>
<evidence type="ECO:0000259" key="8">
    <source>
        <dbReference type="PROSITE" id="PS51183"/>
    </source>
</evidence>
<name>A0A8H5CW91_9AGAR</name>
<protein>
    <recommendedName>
        <fullName evidence="2">[histone H3]-trimethyl-L-lysine(9) demethylase</fullName>
        <ecNumber evidence="2">1.14.11.66</ecNumber>
    </recommendedName>
</protein>
<comment type="catalytic activity">
    <reaction evidence="6">
        <text>N(6),N(6),N(6)-trimethyl-L-lysyl(9)-[histone H3] + 2 2-oxoglutarate + 2 O2 = N(6)-methyl-L-lysyl(9)-[histone H3] + 2 formaldehyde + 2 succinate + 2 CO2</text>
        <dbReference type="Rhea" id="RHEA:60200"/>
        <dbReference type="Rhea" id="RHEA-COMP:15538"/>
        <dbReference type="Rhea" id="RHEA-COMP:15542"/>
        <dbReference type="ChEBI" id="CHEBI:15379"/>
        <dbReference type="ChEBI" id="CHEBI:16526"/>
        <dbReference type="ChEBI" id="CHEBI:16810"/>
        <dbReference type="ChEBI" id="CHEBI:16842"/>
        <dbReference type="ChEBI" id="CHEBI:30031"/>
        <dbReference type="ChEBI" id="CHEBI:61929"/>
        <dbReference type="ChEBI" id="CHEBI:61961"/>
        <dbReference type="EC" id="1.14.11.66"/>
    </reaction>
</comment>
<proteinExistence type="inferred from homology"/>
<evidence type="ECO:0000256" key="7">
    <source>
        <dbReference type="SAM" id="MobiDB-lite"/>
    </source>
</evidence>
<feature type="compositionally biased region" description="Polar residues" evidence="7">
    <location>
        <begin position="1"/>
        <end position="13"/>
    </location>
</feature>
<dbReference type="OrthoDB" id="9547406at2759"/>
<dbReference type="InterPro" id="IPR003347">
    <property type="entry name" value="JmjC_dom"/>
</dbReference>
<feature type="compositionally biased region" description="Low complexity" evidence="7">
    <location>
        <begin position="1085"/>
        <end position="1102"/>
    </location>
</feature>
<dbReference type="InterPro" id="IPR013083">
    <property type="entry name" value="Znf_RING/FYVE/PHD"/>
</dbReference>
<dbReference type="GO" id="GO:0140684">
    <property type="term" value="F:histone H3K9me2/H3K9me3 demethylase activity"/>
    <property type="evidence" value="ECO:0007669"/>
    <property type="project" value="UniProtKB-EC"/>
</dbReference>
<dbReference type="GO" id="GO:0051864">
    <property type="term" value="F:histone H3K36 demethylase activity"/>
    <property type="evidence" value="ECO:0007669"/>
    <property type="project" value="TreeGrafter"/>
</dbReference>
<comment type="similarity">
    <text evidence="1">Belongs to the JHDM3 histone demethylase family.</text>
</comment>
<keyword evidence="4" id="KW-0863">Zinc-finger</keyword>
<feature type="domain" description="JmjN" evidence="8">
    <location>
        <begin position="57"/>
        <end position="98"/>
    </location>
</feature>
<feature type="compositionally biased region" description="Low complexity" evidence="7">
    <location>
        <begin position="928"/>
        <end position="948"/>
    </location>
</feature>
<feature type="compositionally biased region" description="Polar residues" evidence="7">
    <location>
        <begin position="1122"/>
        <end position="1131"/>
    </location>
</feature>
<dbReference type="Gene3D" id="3.30.40.10">
    <property type="entry name" value="Zinc/RING finger domain, C3HC4 (zinc finger)"/>
    <property type="match status" value="1"/>
</dbReference>
<evidence type="ECO:0000256" key="4">
    <source>
        <dbReference type="ARBA" id="ARBA00022771"/>
    </source>
</evidence>
<feature type="region of interest" description="Disordered" evidence="7">
    <location>
        <begin position="559"/>
        <end position="614"/>
    </location>
</feature>
<dbReference type="Gene3D" id="2.60.120.650">
    <property type="entry name" value="Cupin"/>
    <property type="match status" value="2"/>
</dbReference>
<keyword evidence="3" id="KW-0479">Metal-binding</keyword>
<keyword evidence="12" id="KW-1185">Reference proteome</keyword>
<feature type="compositionally biased region" description="Basic and acidic residues" evidence="7">
    <location>
        <begin position="198"/>
        <end position="208"/>
    </location>
</feature>
<feature type="compositionally biased region" description="Low complexity" evidence="7">
    <location>
        <begin position="1034"/>
        <end position="1044"/>
    </location>
</feature>
<feature type="region of interest" description="Disordered" evidence="7">
    <location>
        <begin position="157"/>
        <end position="268"/>
    </location>
</feature>
<feature type="domain" description="JmjC" evidence="9">
    <location>
        <begin position="323"/>
        <end position="489"/>
    </location>
</feature>
<evidence type="ECO:0000256" key="3">
    <source>
        <dbReference type="ARBA" id="ARBA00022723"/>
    </source>
</evidence>
<feature type="region of interest" description="Disordered" evidence="7">
    <location>
        <begin position="510"/>
        <end position="544"/>
    </location>
</feature>
<organism evidence="11 12">
    <name type="scientific">Leucocoprinus leucothites</name>
    <dbReference type="NCBI Taxonomy" id="201217"/>
    <lineage>
        <taxon>Eukaryota</taxon>
        <taxon>Fungi</taxon>
        <taxon>Dikarya</taxon>
        <taxon>Basidiomycota</taxon>
        <taxon>Agaricomycotina</taxon>
        <taxon>Agaricomycetes</taxon>
        <taxon>Agaricomycetidae</taxon>
        <taxon>Agaricales</taxon>
        <taxon>Agaricineae</taxon>
        <taxon>Agaricaceae</taxon>
        <taxon>Leucocoprinus</taxon>
    </lineage>
</organism>
<evidence type="ECO:0000313" key="12">
    <source>
        <dbReference type="Proteomes" id="UP000559027"/>
    </source>
</evidence>
<dbReference type="PROSITE" id="PS51805">
    <property type="entry name" value="EPHD"/>
    <property type="match status" value="1"/>
</dbReference>
<feature type="compositionally biased region" description="Basic and acidic residues" evidence="7">
    <location>
        <begin position="254"/>
        <end position="268"/>
    </location>
</feature>
<dbReference type="GO" id="GO:0005634">
    <property type="term" value="C:nucleus"/>
    <property type="evidence" value="ECO:0007669"/>
    <property type="project" value="TreeGrafter"/>
</dbReference>
<evidence type="ECO:0000256" key="2">
    <source>
        <dbReference type="ARBA" id="ARBA00012900"/>
    </source>
</evidence>
<gene>
    <name evidence="11" type="ORF">D9756_010525</name>
</gene>
<feature type="compositionally biased region" description="Low complexity" evidence="7">
    <location>
        <begin position="213"/>
        <end position="225"/>
    </location>
</feature>
<dbReference type="CDD" id="cd15571">
    <property type="entry name" value="ePHD"/>
    <property type="match status" value="1"/>
</dbReference>
<dbReference type="Proteomes" id="UP000559027">
    <property type="component" value="Unassembled WGS sequence"/>
</dbReference>
<sequence length="1196" mass="130850">MSRLPTLTPSRSVSPPLPTVQPDHFYGSESSQAPPSPNSERRTWLSPDDDPLAHRGIPVFKPTMAEFEDFEEYMNRIECWGMRSGIVKVIPPKEWSESLPSIIPQLRKIQINRPIEQHMIGRGGLFRQENLEKRKFMSVREWVELCKTDEFRAPGVQEVGKRRRRGNASAPVARTRRTKKKTEPAESAGPDGVTVKGELTDEARRLDEPGPSIPSAITPPSSTAAVNSPQEQPTRTATNYSGDEKPKPRGRRNQTKEQREANHARDVAFVDSFDPEKGWLPPDTKPSDYTAEFCQELERDYWRNLGLSKPAWYGADSQGSLFTDETTSWNVAHLPSTLSRLLPSSDKGLPGVNTPYLYFGMWKATFAWHVEDMDLFSINYIHFGAPKFWYAVPQGRAGALEQTMRSYFPQDTSACPQFLRHKSFLASPTHLANNSCRPNFLVQHAGEFVITYPRGYHAGFNVGLNCAESVNFALDSWIDLGRKAQVCKCVEDSVVIDVDQLLMDRALEQEQAQGGNPPGPPTPTSIAKKLKSSKPAKSTKSKAEVKNEEFDAVMILPLHAERKNPKKRKAGRYEDPAKAKKLKIKASTIKNSPGSSTVSPPASTSSLEHKLPAPGPKISVTLKLPPRPTESEVFPCCLCVSQNRQGLLRVYDPPTGRKDATEAAGNPKVWMAHEQCAKIVPETWVDDMDGGFSGVKEKMVFGVDGIVKDRWNLKCSACTRNKPKVHGAPVQCTKGKCPKAFHVSCAQDNPAILFELVKEVEKEVILMDSSVTASMDVDSTGGVLTEKNDQVLKVIKKLDVQILCTQHNPAVAAEKKANKQERIKQELIALPSMSRIKIRVSAGVFEVSLVRVVEETGSVEVLWDHGLKKEFKWGSVVFGSTDGPVHQKPSEPAPEPLAVPQTMPPGSHLSVPLRSPITQPISTSLISTTTPASSSVTPVPVTSNTTASQPTTSYSVPYYQQRPGYNYWPYGVGQTPYPQYSYPYGGYYANVPMNGTTQYASYGLNQQYRGGQLQWQQPYQGPRQGVIPTMATPATTTATSTSTSDIQSAGDSTGQTAGNAPPSTEPAGQQAQAPGSTIQSAAQESTVPSVGSPSNSSSSTPSIPTPNPQSSFTPVDPALMGTSASITTGTSPGFVPTTADESQQQFTLTPEMEQAILRNLQTLSTMPEVQLTELLQGNPQLKTVLAVMHQSKPAGS</sequence>
<feature type="region of interest" description="Disordered" evidence="7">
    <location>
        <begin position="1"/>
        <end position="50"/>
    </location>
</feature>
<dbReference type="SUPFAM" id="SSF51197">
    <property type="entry name" value="Clavaminate synthase-like"/>
    <property type="match status" value="1"/>
</dbReference>
<feature type="region of interest" description="Disordered" evidence="7">
    <location>
        <begin position="1034"/>
        <end position="1138"/>
    </location>
</feature>
<dbReference type="PROSITE" id="PS51184">
    <property type="entry name" value="JMJC"/>
    <property type="match status" value="1"/>
</dbReference>
<dbReference type="GO" id="GO:0008270">
    <property type="term" value="F:zinc ion binding"/>
    <property type="evidence" value="ECO:0007669"/>
    <property type="project" value="UniProtKB-KW"/>
</dbReference>
<feature type="compositionally biased region" description="Low complexity" evidence="7">
    <location>
        <begin position="592"/>
        <end position="606"/>
    </location>
</feature>
<dbReference type="SMART" id="SM00558">
    <property type="entry name" value="JmjC"/>
    <property type="match status" value="1"/>
</dbReference>
<dbReference type="GO" id="GO:0010468">
    <property type="term" value="P:regulation of gene expression"/>
    <property type="evidence" value="ECO:0007669"/>
    <property type="project" value="TreeGrafter"/>
</dbReference>
<evidence type="ECO:0000313" key="11">
    <source>
        <dbReference type="EMBL" id="KAF5348256.1"/>
    </source>
</evidence>
<dbReference type="PANTHER" id="PTHR10694:SF7">
    <property type="entry name" value="[HISTONE H3]-TRIMETHYL-L-LYSINE(9) DEMETHYLASE"/>
    <property type="match status" value="1"/>
</dbReference>
<keyword evidence="5" id="KW-0862">Zinc</keyword>
<dbReference type="PANTHER" id="PTHR10694">
    <property type="entry name" value="LYSINE-SPECIFIC DEMETHYLASE"/>
    <property type="match status" value="1"/>
</dbReference>
<dbReference type="GO" id="GO:0000785">
    <property type="term" value="C:chromatin"/>
    <property type="evidence" value="ECO:0007669"/>
    <property type="project" value="TreeGrafter"/>
</dbReference>
<accession>A0A8H5CW91</accession>
<dbReference type="Pfam" id="PF02375">
    <property type="entry name" value="JmjN"/>
    <property type="match status" value="1"/>
</dbReference>
<evidence type="ECO:0000256" key="5">
    <source>
        <dbReference type="ARBA" id="ARBA00022833"/>
    </source>
</evidence>
<dbReference type="EMBL" id="JAACJO010000020">
    <property type="protein sequence ID" value="KAF5348256.1"/>
    <property type="molecule type" value="Genomic_DNA"/>
</dbReference>
<dbReference type="InterPro" id="IPR003349">
    <property type="entry name" value="JmjN"/>
</dbReference>
<feature type="compositionally biased region" description="Basic residues" evidence="7">
    <location>
        <begin position="528"/>
        <end position="540"/>
    </location>
</feature>